<accession>A0AAD3P2P7</accession>
<evidence type="ECO:0000256" key="2">
    <source>
        <dbReference type="SAM" id="SignalP"/>
    </source>
</evidence>
<dbReference type="InterPro" id="IPR012938">
    <property type="entry name" value="Glc/Sorbosone_DH"/>
</dbReference>
<evidence type="ECO:0000313" key="4">
    <source>
        <dbReference type="EMBL" id="GLK66294.1"/>
    </source>
</evidence>
<dbReference type="InterPro" id="IPR011041">
    <property type="entry name" value="Quinoprot_gluc/sorb_DH_b-prop"/>
</dbReference>
<feature type="domain" description="Glucose/Sorbosone dehydrogenase" evidence="3">
    <location>
        <begin position="63"/>
        <end position="390"/>
    </location>
</feature>
<name>A0AAD3P2P7_9RHOB</name>
<dbReference type="Gene3D" id="2.120.10.30">
    <property type="entry name" value="TolB, C-terminal domain"/>
    <property type="match status" value="1"/>
</dbReference>
<dbReference type="EMBL" id="BSFH01000099">
    <property type="protein sequence ID" value="GLK66294.1"/>
    <property type="molecule type" value="Genomic_DNA"/>
</dbReference>
<reference evidence="4" key="2">
    <citation type="submission" date="2023-01" db="EMBL/GenBank/DDBJ databases">
        <authorList>
            <person name="Sun Q."/>
            <person name="Evtushenko L."/>
        </authorList>
    </citation>
    <scope>NUCLEOTIDE SEQUENCE</scope>
    <source>
        <strain evidence="4">VKM B-2222</strain>
    </source>
</reference>
<evidence type="ECO:0000313" key="5">
    <source>
        <dbReference type="Proteomes" id="UP001143349"/>
    </source>
</evidence>
<dbReference type="InterPro" id="IPR011042">
    <property type="entry name" value="6-blade_b-propeller_TolB-like"/>
</dbReference>
<gene>
    <name evidence="4" type="ORF">GCM10017635_37710</name>
</gene>
<dbReference type="Pfam" id="PF07995">
    <property type="entry name" value="GSDH"/>
    <property type="match status" value="1"/>
</dbReference>
<evidence type="ECO:0000259" key="3">
    <source>
        <dbReference type="Pfam" id="PF07995"/>
    </source>
</evidence>
<protein>
    <submittedName>
        <fullName evidence="4">Glucose dehydrogenase</fullName>
    </submittedName>
</protein>
<organism evidence="4 5">
    <name type="scientific">Paracoccus kondratievae</name>
    <dbReference type="NCBI Taxonomy" id="135740"/>
    <lineage>
        <taxon>Bacteria</taxon>
        <taxon>Pseudomonadati</taxon>
        <taxon>Pseudomonadota</taxon>
        <taxon>Alphaproteobacteria</taxon>
        <taxon>Rhodobacterales</taxon>
        <taxon>Paracoccaceae</taxon>
        <taxon>Paracoccus</taxon>
    </lineage>
</organism>
<dbReference type="Proteomes" id="UP001143349">
    <property type="component" value="Unassembled WGS sequence"/>
</dbReference>
<feature type="region of interest" description="Disordered" evidence="1">
    <location>
        <begin position="26"/>
        <end position="46"/>
    </location>
</feature>
<reference evidence="4" key="1">
    <citation type="journal article" date="2014" name="Int. J. Syst. Evol. Microbiol.">
        <title>Complete genome sequence of Corynebacterium casei LMG S-19264T (=DSM 44701T), isolated from a smear-ripened cheese.</title>
        <authorList>
            <consortium name="US DOE Joint Genome Institute (JGI-PGF)"/>
            <person name="Walter F."/>
            <person name="Albersmeier A."/>
            <person name="Kalinowski J."/>
            <person name="Ruckert C."/>
        </authorList>
    </citation>
    <scope>NUCLEOTIDE SEQUENCE</scope>
    <source>
        <strain evidence="4">VKM B-2222</strain>
    </source>
</reference>
<dbReference type="SUPFAM" id="SSF50952">
    <property type="entry name" value="Soluble quinoprotein glucose dehydrogenase"/>
    <property type="match status" value="1"/>
</dbReference>
<sequence>MNTIRRTLAATLVLGLAAPAAMAELNDRSPNARDQSPAFPGQTRAPEIHQDIPIARSTLIRGLDSPWGMALLPDGGLLITERSGGMRLFRDGKLSDPIKGLPAVDARGQGGLLDVAVAPDFSRTRQVWFSFSEPRGEGRNSTSVGTGKLSADGKALEGVRVIFRQEPAWASTLHFGSRLIFDQQGQLFVTTGERSLPEPRKLAQDPRTHLGKVLRINPASGGPAPGNPPAQGDTRPEIWSLGHRNLQAAALDAQGRLWTVEHGPRGGDELNRPQPGRNYGWPIITYGQDYSGAPIGQGITQREGMEQPVYYWDPVIAPSGMVFYQGTMFPELRGDALIGGLQAQAVVRLRITGDRVSGEQRLVEGIGRVRDIEVAPDGAILILTDGGALIRLARG</sequence>
<keyword evidence="2" id="KW-0732">Signal</keyword>
<dbReference type="PANTHER" id="PTHR19328">
    <property type="entry name" value="HEDGEHOG-INTERACTING PROTEIN"/>
    <property type="match status" value="1"/>
</dbReference>
<feature type="signal peptide" evidence="2">
    <location>
        <begin position="1"/>
        <end position="23"/>
    </location>
</feature>
<comment type="caution">
    <text evidence="4">The sequence shown here is derived from an EMBL/GenBank/DDBJ whole genome shotgun (WGS) entry which is preliminary data.</text>
</comment>
<keyword evidence="5" id="KW-1185">Reference proteome</keyword>
<dbReference type="AlphaFoldDB" id="A0AAD3P2P7"/>
<evidence type="ECO:0000256" key="1">
    <source>
        <dbReference type="SAM" id="MobiDB-lite"/>
    </source>
</evidence>
<feature type="chain" id="PRO_5042191006" evidence="2">
    <location>
        <begin position="24"/>
        <end position="395"/>
    </location>
</feature>
<proteinExistence type="predicted"/>
<dbReference type="PANTHER" id="PTHR19328:SF75">
    <property type="entry name" value="ALDOSE SUGAR DEHYDROGENASE YLII"/>
    <property type="match status" value="1"/>
</dbReference>
<dbReference type="RefSeq" id="WP_271180385.1">
    <property type="nucleotide sequence ID" value="NZ_BSFH01000099.1"/>
</dbReference>